<evidence type="ECO:0000313" key="4">
    <source>
        <dbReference type="Proteomes" id="UP000243887"/>
    </source>
</evidence>
<gene>
    <name evidence="3" type="ORF">SAMN04487893_104131</name>
</gene>
<feature type="domain" description="Uncharacterized protein YyaB-like PH" evidence="2">
    <location>
        <begin position="57"/>
        <end position="132"/>
    </location>
</feature>
<dbReference type="RefSeq" id="WP_090678421.1">
    <property type="nucleotide sequence ID" value="NZ_FORU01000004.1"/>
</dbReference>
<keyword evidence="1" id="KW-0472">Membrane</keyword>
<keyword evidence="1" id="KW-1133">Transmembrane helix</keyword>
<dbReference type="Pfam" id="PF06713">
    <property type="entry name" value="bPH_4"/>
    <property type="match status" value="1"/>
</dbReference>
<evidence type="ECO:0000256" key="1">
    <source>
        <dbReference type="SAM" id="Phobius"/>
    </source>
</evidence>
<dbReference type="AlphaFoldDB" id="A0A1I3PHG4"/>
<accession>A0A1I3PHG4</accession>
<feature type="transmembrane region" description="Helical" evidence="1">
    <location>
        <begin position="12"/>
        <end position="28"/>
    </location>
</feature>
<dbReference type="GO" id="GO:0030153">
    <property type="term" value="P:bacteriocin immunity"/>
    <property type="evidence" value="ECO:0007669"/>
    <property type="project" value="InterPro"/>
</dbReference>
<keyword evidence="4" id="KW-1185">Reference proteome</keyword>
<evidence type="ECO:0000313" key="3">
    <source>
        <dbReference type="EMBL" id="SFJ20923.1"/>
    </source>
</evidence>
<sequence length="139" mass="16085">MKKFKANKKGFVVYIIIAALLPLIILFIDKEAILDNYFILIPALLPVLLLIWIYLDTRYYIKNNQLYYKSAFLKGKIDIHKIEEIIIGKTLWVGTKPALTGKGLIIKYNKYDELYIAPKSNTELVNELVSINPNIRLVE</sequence>
<reference evidence="4" key="1">
    <citation type="submission" date="2016-10" db="EMBL/GenBank/DDBJ databases">
        <authorList>
            <person name="Varghese N."/>
            <person name="Submissions S."/>
        </authorList>
    </citation>
    <scope>NUCLEOTIDE SEQUENCE [LARGE SCALE GENOMIC DNA]</scope>
    <source>
        <strain evidence="4">DSM 26542</strain>
    </source>
</reference>
<dbReference type="Proteomes" id="UP000243887">
    <property type="component" value="Unassembled WGS sequence"/>
</dbReference>
<keyword evidence="1" id="KW-0812">Transmembrane</keyword>
<dbReference type="InterPro" id="IPR009589">
    <property type="entry name" value="PH_YyaB-like"/>
</dbReference>
<name>A0A1I3PHG4_9FLAO</name>
<evidence type="ECO:0000259" key="2">
    <source>
        <dbReference type="Pfam" id="PF06713"/>
    </source>
</evidence>
<dbReference type="OrthoDB" id="1437824at2"/>
<proteinExistence type="predicted"/>
<dbReference type="EMBL" id="FORU01000004">
    <property type="protein sequence ID" value="SFJ20923.1"/>
    <property type="molecule type" value="Genomic_DNA"/>
</dbReference>
<dbReference type="STRING" id="1150112.SAMN04487893_104131"/>
<organism evidence="3 4">
    <name type="scientific">Myroides guanonis</name>
    <dbReference type="NCBI Taxonomy" id="1150112"/>
    <lineage>
        <taxon>Bacteria</taxon>
        <taxon>Pseudomonadati</taxon>
        <taxon>Bacteroidota</taxon>
        <taxon>Flavobacteriia</taxon>
        <taxon>Flavobacteriales</taxon>
        <taxon>Flavobacteriaceae</taxon>
        <taxon>Myroides</taxon>
    </lineage>
</organism>
<feature type="transmembrane region" description="Helical" evidence="1">
    <location>
        <begin position="34"/>
        <end position="55"/>
    </location>
</feature>
<protein>
    <submittedName>
        <fullName evidence="3">PH domain-containing protein</fullName>
    </submittedName>
</protein>